<name>A0A8J8T2Y3_HALGN</name>
<dbReference type="EMBL" id="RRYP01008793">
    <property type="protein sequence ID" value="TNV79533.1"/>
    <property type="molecule type" value="Genomic_DNA"/>
</dbReference>
<proteinExistence type="predicted"/>
<comment type="caution">
    <text evidence="2">The sequence shown here is derived from an EMBL/GenBank/DDBJ whole genome shotgun (WGS) entry which is preliminary data.</text>
</comment>
<keyword evidence="3" id="KW-1185">Reference proteome</keyword>
<reference evidence="2" key="1">
    <citation type="submission" date="2019-06" db="EMBL/GenBank/DDBJ databases">
        <authorList>
            <person name="Zheng W."/>
        </authorList>
    </citation>
    <scope>NUCLEOTIDE SEQUENCE</scope>
    <source>
        <strain evidence="2">QDHG01</strain>
    </source>
</reference>
<evidence type="ECO:0000313" key="2">
    <source>
        <dbReference type="EMBL" id="TNV79533.1"/>
    </source>
</evidence>
<sequence length="180" mass="20799">MMYDFIEYYLPNKPADYVMPSINDFGILVASTVFFYFLELQFAKLAYPMYYKACKEKSDQELRQMKTKKAVVTMFKFIYFLNASITGYLMLKESYILPPILGGSDSFRNHLKDWPYIQVPVGYKFFFMTCAGQHTAGLIDIFRRIGITKASSSTLCIPQQPCTCSYSVILVTCSLVHRCF</sequence>
<keyword evidence="1" id="KW-1133">Transmembrane helix</keyword>
<dbReference type="OrthoDB" id="284421at2759"/>
<dbReference type="AlphaFoldDB" id="A0A8J8T2Y3"/>
<evidence type="ECO:0000313" key="3">
    <source>
        <dbReference type="Proteomes" id="UP000785679"/>
    </source>
</evidence>
<keyword evidence="1" id="KW-0812">Transmembrane</keyword>
<organism evidence="2 3">
    <name type="scientific">Halteria grandinella</name>
    <dbReference type="NCBI Taxonomy" id="5974"/>
    <lineage>
        <taxon>Eukaryota</taxon>
        <taxon>Sar</taxon>
        <taxon>Alveolata</taxon>
        <taxon>Ciliophora</taxon>
        <taxon>Intramacronucleata</taxon>
        <taxon>Spirotrichea</taxon>
        <taxon>Stichotrichia</taxon>
        <taxon>Sporadotrichida</taxon>
        <taxon>Halteriidae</taxon>
        <taxon>Halteria</taxon>
    </lineage>
</organism>
<evidence type="ECO:0000256" key="1">
    <source>
        <dbReference type="SAM" id="Phobius"/>
    </source>
</evidence>
<feature type="transmembrane region" description="Helical" evidence="1">
    <location>
        <begin position="25"/>
        <end position="50"/>
    </location>
</feature>
<protein>
    <submittedName>
        <fullName evidence="2">Uncharacterized protein</fullName>
    </submittedName>
</protein>
<gene>
    <name evidence="2" type="ORF">FGO68_gene2573</name>
</gene>
<feature type="transmembrane region" description="Helical" evidence="1">
    <location>
        <begin position="71"/>
        <end position="91"/>
    </location>
</feature>
<keyword evidence="1" id="KW-0472">Membrane</keyword>
<dbReference type="Proteomes" id="UP000785679">
    <property type="component" value="Unassembled WGS sequence"/>
</dbReference>
<accession>A0A8J8T2Y3</accession>